<sequence length="57" mass="6123">MLPVVPRRDVERIRDRIVPRLTGGSLAGCAFSGAGVECTLAIFMAGAPKRARTRIRG</sequence>
<accession>C7CHB4</accession>
<proteinExistence type="predicted"/>
<dbReference type="KEGG" id="mdi:METDI4798"/>
<dbReference type="Proteomes" id="UP000008070">
    <property type="component" value="Chromosome"/>
</dbReference>
<name>C7CHB4_METED</name>
<dbReference type="EMBL" id="FP103042">
    <property type="protein sequence ID" value="CAX26414.1"/>
    <property type="molecule type" value="Genomic_DNA"/>
</dbReference>
<evidence type="ECO:0000313" key="2">
    <source>
        <dbReference type="EMBL" id="CAX26414.1"/>
    </source>
</evidence>
<evidence type="ECO:0000256" key="1">
    <source>
        <dbReference type="SAM" id="Phobius"/>
    </source>
</evidence>
<keyword evidence="1" id="KW-1133">Transmembrane helix</keyword>
<organism evidence="2 3">
    <name type="scientific">Methylorubrum extorquens (strain DSM 6343 / CIP 106787 / DM4)</name>
    <name type="common">Methylobacterium extorquens</name>
    <dbReference type="NCBI Taxonomy" id="661410"/>
    <lineage>
        <taxon>Bacteria</taxon>
        <taxon>Pseudomonadati</taxon>
        <taxon>Pseudomonadota</taxon>
        <taxon>Alphaproteobacteria</taxon>
        <taxon>Hyphomicrobiales</taxon>
        <taxon>Methylobacteriaceae</taxon>
        <taxon>Methylorubrum</taxon>
    </lineage>
</organism>
<evidence type="ECO:0000313" key="3">
    <source>
        <dbReference type="Proteomes" id="UP000008070"/>
    </source>
</evidence>
<dbReference type="AlphaFoldDB" id="C7CHB4"/>
<reference evidence="3" key="1">
    <citation type="journal article" date="2009" name="PLoS ONE">
        <title>Methylobacterium genome sequences: a reference blueprint to investigate microbial metabolism of C1 compounds from natural and industrial sources.</title>
        <authorList>
            <person name="Vuilleumier S."/>
            <person name="Chistoserdova L."/>
            <person name="Lee M.-C."/>
            <person name="Bringel F."/>
            <person name="Lajus A."/>
            <person name="Zhou Y."/>
            <person name="Gourion B."/>
            <person name="Barbe V."/>
            <person name="Chang J."/>
            <person name="Cruveiller S."/>
            <person name="Dossat C."/>
            <person name="Gillett W."/>
            <person name="Gruffaz C."/>
            <person name="Haugen E."/>
            <person name="Hourcade E."/>
            <person name="Levy R."/>
            <person name="Mangenot S."/>
            <person name="Muller E."/>
            <person name="Nadalig T."/>
            <person name="Pagni M."/>
            <person name="Penny C."/>
            <person name="Peyraud R."/>
            <person name="Robinson D.G."/>
            <person name="Roche D."/>
            <person name="Rouy Z."/>
            <person name="Saenampechek C."/>
            <person name="Salvignol G."/>
            <person name="Vallenet D."/>
            <person name="Wu Z."/>
            <person name="Marx C.J."/>
            <person name="Vorholt J.A."/>
            <person name="Olson M.V."/>
            <person name="Kaul R."/>
            <person name="Weissenbach J."/>
            <person name="Medigue C."/>
            <person name="Lidstrom M.E."/>
        </authorList>
    </citation>
    <scope>NUCLEOTIDE SEQUENCE [LARGE SCALE GENOMIC DNA]</scope>
    <source>
        <strain evidence="3">DSM 6343 / CIP 106787 / DM4</strain>
    </source>
</reference>
<keyword evidence="1" id="KW-0472">Membrane</keyword>
<protein>
    <submittedName>
        <fullName evidence="2">Uncharacterized protein</fullName>
    </submittedName>
</protein>
<keyword evidence="1" id="KW-0812">Transmembrane</keyword>
<feature type="transmembrane region" description="Helical" evidence="1">
    <location>
        <begin position="25"/>
        <end position="47"/>
    </location>
</feature>
<dbReference type="HOGENOM" id="CLU_2991523_0_0_5"/>
<gene>
    <name evidence="2" type="ORF">METD_I4798</name>
</gene>